<proteinExistence type="predicted"/>
<name>A0ACC2N3P9_9HYME</name>
<evidence type="ECO:0000313" key="2">
    <source>
        <dbReference type="Proteomes" id="UP001239111"/>
    </source>
</evidence>
<sequence>MKFHTEEYPFTCDVCDEKFRDVSQLVTHARTHANDETYSCGLCGAKFQNQLRLKNHAQVHSRDRLFECKFCGNFHKSERHLKSHLNTHLNSDEGKQVPSNSRYDVVFEDGSSSVLQQPHEIQEFRQMESFESEYWSSD</sequence>
<protein>
    <submittedName>
        <fullName evidence="1">Uncharacterized protein</fullName>
    </submittedName>
</protein>
<keyword evidence="2" id="KW-1185">Reference proteome</keyword>
<dbReference type="Proteomes" id="UP001239111">
    <property type="component" value="Chromosome 4"/>
</dbReference>
<organism evidence="1 2">
    <name type="scientific">Eretmocerus hayati</name>
    <dbReference type="NCBI Taxonomy" id="131215"/>
    <lineage>
        <taxon>Eukaryota</taxon>
        <taxon>Metazoa</taxon>
        <taxon>Ecdysozoa</taxon>
        <taxon>Arthropoda</taxon>
        <taxon>Hexapoda</taxon>
        <taxon>Insecta</taxon>
        <taxon>Pterygota</taxon>
        <taxon>Neoptera</taxon>
        <taxon>Endopterygota</taxon>
        <taxon>Hymenoptera</taxon>
        <taxon>Apocrita</taxon>
        <taxon>Proctotrupomorpha</taxon>
        <taxon>Chalcidoidea</taxon>
        <taxon>Aphelinidae</taxon>
        <taxon>Aphelininae</taxon>
        <taxon>Eretmocerus</taxon>
    </lineage>
</organism>
<comment type="caution">
    <text evidence="1">The sequence shown here is derived from an EMBL/GenBank/DDBJ whole genome shotgun (WGS) entry which is preliminary data.</text>
</comment>
<accession>A0ACC2N3P9</accession>
<dbReference type="EMBL" id="CM056744">
    <property type="protein sequence ID" value="KAJ8664305.1"/>
    <property type="molecule type" value="Genomic_DNA"/>
</dbReference>
<evidence type="ECO:0000313" key="1">
    <source>
        <dbReference type="EMBL" id="KAJ8664305.1"/>
    </source>
</evidence>
<reference evidence="1" key="1">
    <citation type="submission" date="2023-04" db="EMBL/GenBank/DDBJ databases">
        <title>A chromosome-level genome assembly of the parasitoid wasp Eretmocerus hayati.</title>
        <authorList>
            <person name="Zhong Y."/>
            <person name="Liu S."/>
            <person name="Liu Y."/>
        </authorList>
    </citation>
    <scope>NUCLEOTIDE SEQUENCE</scope>
    <source>
        <strain evidence="1">ZJU_SS_LIU_2023</strain>
    </source>
</reference>
<gene>
    <name evidence="1" type="ORF">QAD02_005967</name>
</gene>